<dbReference type="SUPFAM" id="SSF81837">
    <property type="entry name" value="BEACH domain"/>
    <property type="match status" value="1"/>
</dbReference>
<feature type="compositionally biased region" description="Acidic residues" evidence="3">
    <location>
        <begin position="1515"/>
        <end position="1526"/>
    </location>
</feature>
<feature type="domain" description="BEACH-type PH" evidence="5">
    <location>
        <begin position="1552"/>
        <end position="1676"/>
    </location>
</feature>
<dbReference type="Gene3D" id="2.120.10.30">
    <property type="entry name" value="TolB, C-terminal domain"/>
    <property type="match status" value="1"/>
</dbReference>
<dbReference type="FunFam" id="1.10.1540.10:FF:000001">
    <property type="entry name" value="neurobeachin isoform X1"/>
    <property type="match status" value="1"/>
</dbReference>
<dbReference type="GO" id="GO:0005829">
    <property type="term" value="C:cytosol"/>
    <property type="evidence" value="ECO:0007669"/>
    <property type="project" value="TreeGrafter"/>
</dbReference>
<gene>
    <name evidence="6" type="ORF">HKI87_03g19100</name>
</gene>
<dbReference type="PANTHER" id="PTHR13743:SF112">
    <property type="entry name" value="BEACH DOMAIN-CONTAINING PROTEIN"/>
    <property type="match status" value="1"/>
</dbReference>
<accession>A0AAX4P325</accession>
<dbReference type="InterPro" id="IPR011993">
    <property type="entry name" value="PH-like_dom_sf"/>
</dbReference>
<evidence type="ECO:0000313" key="6">
    <source>
        <dbReference type="EMBL" id="WZN60381.1"/>
    </source>
</evidence>
<evidence type="ECO:0000256" key="2">
    <source>
        <dbReference type="ARBA" id="ARBA00022737"/>
    </source>
</evidence>
<evidence type="ECO:0000259" key="4">
    <source>
        <dbReference type="PROSITE" id="PS50197"/>
    </source>
</evidence>
<dbReference type="PROSITE" id="PS50197">
    <property type="entry name" value="BEACH"/>
    <property type="match status" value="1"/>
</dbReference>
<dbReference type="GO" id="GO:0008104">
    <property type="term" value="P:intracellular protein localization"/>
    <property type="evidence" value="ECO:0007669"/>
    <property type="project" value="TreeGrafter"/>
</dbReference>
<keyword evidence="2" id="KW-0677">Repeat</keyword>
<dbReference type="SUPFAM" id="SSF49899">
    <property type="entry name" value="Concanavalin A-like lectins/glucanases"/>
    <property type="match status" value="1"/>
</dbReference>
<dbReference type="SMART" id="SM00320">
    <property type="entry name" value="WD40"/>
    <property type="match status" value="4"/>
</dbReference>
<dbReference type="EMBL" id="CP151503">
    <property type="protein sequence ID" value="WZN60381.1"/>
    <property type="molecule type" value="Genomic_DNA"/>
</dbReference>
<dbReference type="GO" id="GO:0019901">
    <property type="term" value="F:protein kinase binding"/>
    <property type="evidence" value="ECO:0007669"/>
    <property type="project" value="TreeGrafter"/>
</dbReference>
<dbReference type="InterPro" id="IPR036372">
    <property type="entry name" value="BEACH_dom_sf"/>
</dbReference>
<dbReference type="Pfam" id="PF02138">
    <property type="entry name" value="Beach"/>
    <property type="match status" value="1"/>
</dbReference>
<organism evidence="6 7">
    <name type="scientific">Chloropicon roscoffensis</name>
    <dbReference type="NCBI Taxonomy" id="1461544"/>
    <lineage>
        <taxon>Eukaryota</taxon>
        <taxon>Viridiplantae</taxon>
        <taxon>Chlorophyta</taxon>
        <taxon>Chloropicophyceae</taxon>
        <taxon>Chloropicales</taxon>
        <taxon>Chloropicaceae</taxon>
        <taxon>Chloropicon</taxon>
    </lineage>
</organism>
<dbReference type="Gene3D" id="1.10.1540.10">
    <property type="entry name" value="BEACH domain"/>
    <property type="match status" value="1"/>
</dbReference>
<dbReference type="SUPFAM" id="SSF69322">
    <property type="entry name" value="Tricorn protease domain 2"/>
    <property type="match status" value="1"/>
</dbReference>
<keyword evidence="7" id="KW-1185">Reference proteome</keyword>
<dbReference type="InterPro" id="IPR023362">
    <property type="entry name" value="PH-BEACH_dom"/>
</dbReference>
<dbReference type="InterPro" id="IPR000409">
    <property type="entry name" value="BEACH_dom"/>
</dbReference>
<feature type="compositionally biased region" description="Polar residues" evidence="3">
    <location>
        <begin position="1527"/>
        <end position="1543"/>
    </location>
</feature>
<sequence length="2394" mass="265275">MREDDGRDATTSYDREDDDELVVLLGEGDRGARQELWRRVTVKTSSASDDGEQRAGLLGKVYRRLSKELKKIEQKKMDSSRWDQAVRTTLDVAGWPYEFDGPPCVPSGGTGEEDLPALLELAHAALVNHAYARSACLNAQSSSSCVSRLLLLMRRVFTKTPEASITRVSQLCLNASLVDLSLARALEHFPDCVTCRVLVCLCHLLGDIALFDCSTKEAWSWVREVTELGGLGRREAAAWRLLMLSTLSRVLEGAKASEPASAFALSGSLGGIICDGCAKWPFNNGFCFLSQICIDRFGDNLDYKPRLFTFVTSDGQGIEGFFEGPFLVVAFHTGRTARSEVVHFKHAFRPRSWYTVAVQVEKPSIVKGGKSKLSLWVDGTVMDTHSVGYKKIHKPLSAFCIGTRPPAIRGNNSFLNDADDNRRFNFKGLLGPVHVYHHCLSDAYLKRTAGPEASCLPNHVLRISQALGSSLGRRRSFSGEAKGSFSNLLAFYHPLLVKGSVCANAVGLDLNTLSDYRQNQAHLSASVTVCRRSLAISSFAACGRRLPRHLISILSEKAFLKDVRSGEENVVVVGIASHVVSILAKAATASASAGEGYLGGDVPPLLGGTVLQAIDRLTQREEDAPAVISGLLTSVSDLMGNASNWAQFAECLLFNRRVWEKAPGECKVHLLYVISRYCEMHPRQMLEMGVASVLFSYLSECTFEHRRGILKDGIFNSTFQACSKCIKLLVLSGVEASQEDLRDLVSGCVAFLSSLQSLGECEHLIFLFEEVFADASADLRRNLAKCLVQEKFVEVALGILSAQSDKASHQFCKIVMNHTVPLFSEIFSCSQAEADSQFAESYYTMSTLIRMAVFGEETSGCIGASEYCSIMCSSLTNLEGARRHSREEVLSGTCVLKNMMFLSPFVLGLHRLSPTIQEHALHDLTFLFCTNAENRRVFTSWDEWYVGVIFVYLEAWSEGREQIIDSCINLIQVLAQHAYRGKGFSLFAHQVVCSSLVVRTGLYEEHLSRLGSAQDVNAKVDEMTSCVIRKLLSFAMEDLLIDQKPKGASPALEVCELNSLSLLILIDRYLSVQALGADEDGKIDVAALSALSAGDWVMVGPGSEEAAPQPHGECSPAELASSILRKVVDHAPLLPERSRVDLLCAYGSNAILRSLLGRMGRTFHDHERVDHQILDLAMRNLGILLKRNNLVRHAYKERQSHLVLIPLVRLVLVSIKLGPAGEGQERLAFLQELARPILSEPGEKHQALAFAMSVLLYEEGVLALSTEGYPLDDLLTLLIQLVQRWQTMLQDNLAVDSPRASREIHQSPGIGRLPAPLVLAQQNLLSLSPVAVGRALGEVLRVGRAVLGSEELSEALSNLLTVHEIKRAHHLHETFLCGSFRASVREGGFENGAEPSSRELSATLKERKQQNSARLHKNELANQESLQLSNRLLLELLNEISFEEQSTRDPSDLGLGPNAWKVEATENSCRKRQRLALCSRTVEYQPASDKPVERDERSILDMENLLPVSKSVAFFEEEEEEEEEELNNGNSSPQSSQVLTSPGGSRRGTELGEDRKMKLEAFALLVTPKGTSLGWVEINRHEFRFTAVDTEQEMAAHEEEGRSLPMSYMRSFLDEESHGHRGNRVVSWPLESLLLILVRRYCLRRSAVEVFLADRTSYFLDFGSPDLRQSAYQALVSAKPRNLHPLCYHSQNPERLVKKSEITDRWVRREITNFEYLMHLNTFAGRSYNDITQYPVFPWVLCDYESEEIDLDDPKSYRDLSKPVGALDDDRLKKFVERYNSFEDDVMPKFHYGSHYSSSGIVLYYLLRLEPFAGLAVSLQGGKFDHADRLFDDLPGTWRGVLSDMSDVKELIPEFYYCPEIFQNVNGFNLGTRQDGKVLGDVTLPPWAKDAHDFVAKNRRALESEHVSARLHEWVDLIFGCKQRGERAETAHNVFFYMTYEGQVDIDAITDPTQQKAALDQIAHFGQTPYQLFKQSHPSRMPLEECVCPLFTTPSAVKSYEVDGQSGERTSVGQMRLTSESIVMVSSLYPYQVSVLDFKANTPDSSGLPFSGRSKSKAFTAITTLSQKLSAVTNLLDSGLSAWSSGLDSGLSFKDCVAMSENGRHIFCCGYHDYTIRFCDTHAGKSIEVLRGTEQPTCLRLSQCGSVLAVGFRNSTVGVWVVQPSLRQAVDKDNNADSFFFNTAAVTDWLLQGRPSGEQHLQFVNTLSLCCGAVKCLDVNTDLDTVAALTFERELVLHSLAGASFSKVDGVEAENVQISNDGFVVVCNPKESKISCFSLNGLLLRKFGVPDLTHLEPLALSNRGRYLAVSGGLRPGADKVCRVLVYDLVSIEVVLSHDLETFVSSCAFSKDDTNLVAVMDAGEVMVFTDPATSLKLVDQMLRLGWQESGLEALQ</sequence>
<dbReference type="InterPro" id="IPR015943">
    <property type="entry name" value="WD40/YVTN_repeat-like_dom_sf"/>
</dbReference>
<evidence type="ECO:0000313" key="7">
    <source>
        <dbReference type="Proteomes" id="UP001472866"/>
    </source>
</evidence>
<name>A0AAX4P325_9CHLO</name>
<dbReference type="SUPFAM" id="SSF50729">
    <property type="entry name" value="PH domain-like"/>
    <property type="match status" value="1"/>
</dbReference>
<reference evidence="6 7" key="1">
    <citation type="submission" date="2024-03" db="EMBL/GenBank/DDBJ databases">
        <title>Complete genome sequence of the green alga Chloropicon roscoffensis RCC1871.</title>
        <authorList>
            <person name="Lemieux C."/>
            <person name="Pombert J.-F."/>
            <person name="Otis C."/>
            <person name="Turmel M."/>
        </authorList>
    </citation>
    <scope>NUCLEOTIDE SEQUENCE [LARGE SCALE GENOMIC DNA]</scope>
    <source>
        <strain evidence="6 7">RCC1871</strain>
    </source>
</reference>
<dbReference type="InterPro" id="IPR013320">
    <property type="entry name" value="ConA-like_dom_sf"/>
</dbReference>
<protein>
    <submittedName>
        <fullName evidence="6">BEACH domain-containing protein</fullName>
    </submittedName>
</protein>
<dbReference type="Gene3D" id="2.30.29.30">
    <property type="entry name" value="Pleckstrin-homology domain (PH domain)/Phosphotyrosine-binding domain (PTB)"/>
    <property type="match status" value="1"/>
</dbReference>
<proteinExistence type="predicted"/>
<feature type="region of interest" description="Disordered" evidence="3">
    <location>
        <begin position="1515"/>
        <end position="1552"/>
    </location>
</feature>
<evidence type="ECO:0000259" key="5">
    <source>
        <dbReference type="PROSITE" id="PS51783"/>
    </source>
</evidence>
<dbReference type="Gene3D" id="2.130.10.10">
    <property type="entry name" value="YVTN repeat-like/Quinoprotein amine dehydrogenase"/>
    <property type="match status" value="1"/>
</dbReference>
<dbReference type="Pfam" id="PF14844">
    <property type="entry name" value="PH_BEACH"/>
    <property type="match status" value="1"/>
</dbReference>
<evidence type="ECO:0000256" key="1">
    <source>
        <dbReference type="ARBA" id="ARBA00022574"/>
    </source>
</evidence>
<dbReference type="InterPro" id="IPR050865">
    <property type="entry name" value="BEACH_Domain"/>
</dbReference>
<keyword evidence="1" id="KW-0853">WD repeat</keyword>
<dbReference type="PROSITE" id="PS51783">
    <property type="entry name" value="PH_BEACH"/>
    <property type="match status" value="1"/>
</dbReference>
<dbReference type="SMART" id="SM01026">
    <property type="entry name" value="Beach"/>
    <property type="match status" value="1"/>
</dbReference>
<dbReference type="GO" id="GO:0016020">
    <property type="term" value="C:membrane"/>
    <property type="evidence" value="ECO:0007669"/>
    <property type="project" value="TreeGrafter"/>
</dbReference>
<dbReference type="InterPro" id="IPR001680">
    <property type="entry name" value="WD40_rpt"/>
</dbReference>
<dbReference type="Proteomes" id="UP001472866">
    <property type="component" value="Chromosome 03"/>
</dbReference>
<dbReference type="CDD" id="cd06071">
    <property type="entry name" value="Beach"/>
    <property type="match status" value="1"/>
</dbReference>
<dbReference type="InterPro" id="IPR011042">
    <property type="entry name" value="6-blade_b-propeller_TolB-like"/>
</dbReference>
<evidence type="ECO:0000256" key="3">
    <source>
        <dbReference type="SAM" id="MobiDB-lite"/>
    </source>
</evidence>
<feature type="domain" description="BEACH" evidence="4">
    <location>
        <begin position="1691"/>
        <end position="1980"/>
    </location>
</feature>
<dbReference type="PANTHER" id="PTHR13743">
    <property type="entry name" value="BEIGE/BEACH-RELATED"/>
    <property type="match status" value="1"/>
</dbReference>